<accession>A0A4Y2EA14</accession>
<name>A0A4Y2EA14_ARAVE</name>
<dbReference type="EMBL" id="BGPR01000541">
    <property type="protein sequence ID" value="GBM25597.1"/>
    <property type="molecule type" value="Genomic_DNA"/>
</dbReference>
<comment type="caution">
    <text evidence="1">The sequence shown here is derived from an EMBL/GenBank/DDBJ whole genome shotgun (WGS) entry which is preliminary data.</text>
</comment>
<reference evidence="1 2" key="1">
    <citation type="journal article" date="2019" name="Sci. Rep.">
        <title>Orb-weaving spider Araneus ventricosus genome elucidates the spidroin gene catalogue.</title>
        <authorList>
            <person name="Kono N."/>
            <person name="Nakamura H."/>
            <person name="Ohtoshi R."/>
            <person name="Moran D.A.P."/>
            <person name="Shinohara A."/>
            <person name="Yoshida Y."/>
            <person name="Fujiwara M."/>
            <person name="Mori M."/>
            <person name="Tomita M."/>
            <person name="Arakawa K."/>
        </authorList>
    </citation>
    <scope>NUCLEOTIDE SEQUENCE [LARGE SCALE GENOMIC DNA]</scope>
</reference>
<sequence length="119" mass="13449">MECRFPAMLVLWLGRDFYKGKYGMTGSGQSWTPDLGEGLGDKSKIPENAIIFSISLLGAEIRFLQRFPCDATSSQKHYKYTAAGIDGERLWSANVFEESLGVSSAVRAERYWKCCYCHF</sequence>
<dbReference type="Proteomes" id="UP000499080">
    <property type="component" value="Unassembled WGS sequence"/>
</dbReference>
<organism evidence="1 2">
    <name type="scientific">Araneus ventricosus</name>
    <name type="common">Orbweaver spider</name>
    <name type="synonym">Epeira ventricosa</name>
    <dbReference type="NCBI Taxonomy" id="182803"/>
    <lineage>
        <taxon>Eukaryota</taxon>
        <taxon>Metazoa</taxon>
        <taxon>Ecdysozoa</taxon>
        <taxon>Arthropoda</taxon>
        <taxon>Chelicerata</taxon>
        <taxon>Arachnida</taxon>
        <taxon>Araneae</taxon>
        <taxon>Araneomorphae</taxon>
        <taxon>Entelegynae</taxon>
        <taxon>Araneoidea</taxon>
        <taxon>Araneidae</taxon>
        <taxon>Araneus</taxon>
    </lineage>
</organism>
<dbReference type="AlphaFoldDB" id="A0A4Y2EA14"/>
<keyword evidence="2" id="KW-1185">Reference proteome</keyword>
<evidence type="ECO:0000313" key="2">
    <source>
        <dbReference type="Proteomes" id="UP000499080"/>
    </source>
</evidence>
<protein>
    <submittedName>
        <fullName evidence="1">Uncharacterized protein</fullName>
    </submittedName>
</protein>
<evidence type="ECO:0000313" key="1">
    <source>
        <dbReference type="EMBL" id="GBM25597.1"/>
    </source>
</evidence>
<gene>
    <name evidence="1" type="ORF">AVEN_181713_1</name>
</gene>
<proteinExistence type="predicted"/>